<feature type="region of interest" description="Disordered" evidence="2">
    <location>
        <begin position="122"/>
        <end position="162"/>
    </location>
</feature>
<evidence type="ECO:0000313" key="4">
    <source>
        <dbReference type="Proteomes" id="UP001337655"/>
    </source>
</evidence>
<evidence type="ECO:0000256" key="2">
    <source>
        <dbReference type="SAM" id="MobiDB-lite"/>
    </source>
</evidence>
<evidence type="ECO:0000256" key="1">
    <source>
        <dbReference type="SAM" id="Coils"/>
    </source>
</evidence>
<feature type="compositionally biased region" description="Low complexity" evidence="2">
    <location>
        <begin position="665"/>
        <end position="692"/>
    </location>
</feature>
<evidence type="ECO:0000313" key="3">
    <source>
        <dbReference type="EMBL" id="KAK5168372.1"/>
    </source>
</evidence>
<feature type="compositionally biased region" description="Low complexity" evidence="2">
    <location>
        <begin position="817"/>
        <end position="831"/>
    </location>
</feature>
<feature type="compositionally biased region" description="Acidic residues" evidence="2">
    <location>
        <begin position="179"/>
        <end position="188"/>
    </location>
</feature>
<keyword evidence="1" id="KW-0175">Coiled coil</keyword>
<keyword evidence="4" id="KW-1185">Reference proteome</keyword>
<feature type="compositionally biased region" description="Basic and acidic residues" evidence="2">
    <location>
        <begin position="419"/>
        <end position="428"/>
    </location>
</feature>
<dbReference type="AlphaFoldDB" id="A0AAV9P8B1"/>
<feature type="compositionally biased region" description="Low complexity" evidence="2">
    <location>
        <begin position="150"/>
        <end position="159"/>
    </location>
</feature>
<feature type="region of interest" description="Disordered" evidence="2">
    <location>
        <begin position="529"/>
        <end position="642"/>
    </location>
</feature>
<feature type="compositionally biased region" description="Low complexity" evidence="2">
    <location>
        <begin position="734"/>
        <end position="748"/>
    </location>
</feature>
<dbReference type="GeneID" id="89928280"/>
<feature type="compositionally biased region" description="Basic and acidic residues" evidence="2">
    <location>
        <begin position="529"/>
        <end position="563"/>
    </location>
</feature>
<feature type="region of interest" description="Disordered" evidence="2">
    <location>
        <begin position="665"/>
        <end position="839"/>
    </location>
</feature>
<dbReference type="RefSeq" id="XP_064657982.1">
    <property type="nucleotide sequence ID" value="XM_064804181.1"/>
</dbReference>
<protein>
    <submittedName>
        <fullName evidence="3">Uncharacterized protein</fullName>
    </submittedName>
</protein>
<reference evidence="3 4" key="1">
    <citation type="submission" date="2023-08" db="EMBL/GenBank/DDBJ databases">
        <title>Black Yeasts Isolated from many extreme environments.</title>
        <authorList>
            <person name="Coleine C."/>
            <person name="Stajich J.E."/>
            <person name="Selbmann L."/>
        </authorList>
    </citation>
    <scope>NUCLEOTIDE SEQUENCE [LARGE SCALE GENOMIC DNA]</scope>
    <source>
        <strain evidence="3 4">CCFEE 5935</strain>
    </source>
</reference>
<feature type="coiled-coil region" evidence="1">
    <location>
        <begin position="222"/>
        <end position="249"/>
    </location>
</feature>
<sequence>MATQTMQAMGPSSLDKNAMARKPLPALPSPTLTNPDMVLPNEQRSYAPVNSPPRYGRPPSPSYLRDSTANELRSARSMGSMVTPDKREKRGLMSRKMMLLRSRTASGGVQVAKEEPVKDEFENFDSAYGSSPTLMDVGNLAPEERELRRVSVGGSSTGSDDMASLPQFLAKYENQDAASTDDEDEDEVVTPTEPQHGLSFEDGLEAKRRQQEEDEHTSALLSQRAEQILANAKKRLNLMEGNLRGARDLVAPLTTANLKRATSVGSSYVTPTKSYGARNRAIYDRPHYERTNTRQQKRLSAQASAPHLAEDFHQGHSRGFSETEIPDRPYTAFEQNADHIIPNGRTPNKMPESARNNPLRGSRSYDSLGKLQLRKTRMQGSPDPSLEPLAEDEGQQYHAMSTPFDRRGSTDSSVGTNRSESRTEDLREQMSSLKGRISSLRDRAREDNLRRQSMLNLREPSPLNNATVYPPELFYTSSPAYGQPALDTNAGVGWSSKENSPVVAKGVEQVWAPPEQGFTGSRNAFAEQERMAQQHTVGEERRGSVESVQRDAGKGRRPSRDLLDTGLGISHQRTTSGTAIVQSSKHRYSHHQQQQQRSKDLANGVKNTRSVTATPIDDTHSEAGDSVYEDASSDPPPPVVAHEDREDAFDYKNFFLLSAVKTYGRRGSTSSETSTTSTATARGPSAAAGAIADGDDAFADDERVHYPPPSPETPERLREIERSLGASLHKRTMSTESTSTVATFATATEGWDEDEEVEWPMPGPSSPKRPSSRPGTAIQLTHPQLTSAARSDSSSERADSGVGGFSHRSHSIKRPAPKSLSRPSTSPSLPVASPPMSPSMVADPTTVAVNALLAGVSGGGIKGLGLKEKALVFGVVEGLGRVVRGLGEGGERGGGVKEGELRRRLERARRALEGN</sequence>
<feature type="region of interest" description="Disordered" evidence="2">
    <location>
        <begin position="401"/>
        <end position="436"/>
    </location>
</feature>
<feature type="compositionally biased region" description="Polar residues" evidence="2">
    <location>
        <begin position="571"/>
        <end position="581"/>
    </location>
</feature>
<organism evidence="3 4">
    <name type="scientific">Saxophila tyrrhenica</name>
    <dbReference type="NCBI Taxonomy" id="1690608"/>
    <lineage>
        <taxon>Eukaryota</taxon>
        <taxon>Fungi</taxon>
        <taxon>Dikarya</taxon>
        <taxon>Ascomycota</taxon>
        <taxon>Pezizomycotina</taxon>
        <taxon>Dothideomycetes</taxon>
        <taxon>Dothideomycetidae</taxon>
        <taxon>Mycosphaerellales</taxon>
        <taxon>Extremaceae</taxon>
        <taxon>Saxophila</taxon>
    </lineage>
</organism>
<dbReference type="Proteomes" id="UP001337655">
    <property type="component" value="Unassembled WGS sequence"/>
</dbReference>
<proteinExistence type="predicted"/>
<comment type="caution">
    <text evidence="3">The sequence shown here is derived from an EMBL/GenBank/DDBJ whole genome shotgun (WGS) entry which is preliminary data.</text>
</comment>
<dbReference type="EMBL" id="JAVRRT010000010">
    <property type="protein sequence ID" value="KAK5168372.1"/>
    <property type="molecule type" value="Genomic_DNA"/>
</dbReference>
<feature type="compositionally biased region" description="Basic residues" evidence="2">
    <location>
        <begin position="807"/>
        <end position="816"/>
    </location>
</feature>
<gene>
    <name evidence="3" type="ORF">LTR77_006942</name>
</gene>
<feature type="compositionally biased region" description="Basic and acidic residues" evidence="2">
    <location>
        <begin position="713"/>
        <end position="722"/>
    </location>
</feature>
<feature type="region of interest" description="Disordered" evidence="2">
    <location>
        <begin position="1"/>
        <end position="96"/>
    </location>
</feature>
<name>A0AAV9P8B1_9PEZI</name>
<accession>A0AAV9P8B1</accession>
<feature type="region of interest" description="Disordered" evidence="2">
    <location>
        <begin position="174"/>
        <end position="201"/>
    </location>
</feature>
<feature type="region of interest" description="Disordered" evidence="2">
    <location>
        <begin position="339"/>
        <end position="366"/>
    </location>
</feature>